<reference evidence="1 2" key="1">
    <citation type="submission" date="2024-03" db="EMBL/GenBank/DDBJ databases">
        <title>Mouse gut bacterial collection (mGBC) of GemPharmatech.</title>
        <authorList>
            <person name="He Y."/>
            <person name="Dong L."/>
            <person name="Wu D."/>
            <person name="Gao X."/>
            <person name="Lin Z."/>
        </authorList>
    </citation>
    <scope>NUCLEOTIDE SEQUENCE [LARGE SCALE GENOMIC DNA]</scope>
    <source>
        <strain evidence="1 2">15-30</strain>
    </source>
</reference>
<evidence type="ECO:0000313" key="2">
    <source>
        <dbReference type="Proteomes" id="UP001565236"/>
    </source>
</evidence>
<accession>A0ABV4DQJ5</accession>
<evidence type="ECO:0000313" key="1">
    <source>
        <dbReference type="EMBL" id="MEY8662042.1"/>
    </source>
</evidence>
<dbReference type="InterPro" id="IPR017853">
    <property type="entry name" value="GH"/>
</dbReference>
<gene>
    <name evidence="1" type="ORF">AALT52_03935</name>
</gene>
<organism evidence="1 2">
    <name type="scientific">Ligilactobacillus faecis</name>
    <dbReference type="NCBI Taxonomy" id="762833"/>
    <lineage>
        <taxon>Bacteria</taxon>
        <taxon>Bacillati</taxon>
        <taxon>Bacillota</taxon>
        <taxon>Bacilli</taxon>
        <taxon>Lactobacillales</taxon>
        <taxon>Lactobacillaceae</taxon>
        <taxon>Ligilactobacillus</taxon>
    </lineage>
</organism>
<dbReference type="RefSeq" id="WP_369941334.1">
    <property type="nucleotide sequence ID" value="NZ_JBCLUF010000010.1"/>
</dbReference>
<comment type="caution">
    <text evidence="1">The sequence shown here is derived from an EMBL/GenBank/DDBJ whole genome shotgun (WGS) entry which is preliminary data.</text>
</comment>
<keyword evidence="2" id="KW-1185">Reference proteome</keyword>
<dbReference type="SUPFAM" id="SSF51445">
    <property type="entry name" value="(Trans)glycosidases"/>
    <property type="match status" value="1"/>
</dbReference>
<protein>
    <submittedName>
        <fullName evidence="1">Uncharacterized protein</fullName>
    </submittedName>
</protein>
<dbReference type="Proteomes" id="UP001565236">
    <property type="component" value="Unassembled WGS sequence"/>
</dbReference>
<name>A0ABV4DQJ5_9LACO</name>
<dbReference type="Gene3D" id="3.20.20.80">
    <property type="entry name" value="Glycosidases"/>
    <property type="match status" value="1"/>
</dbReference>
<proteinExistence type="predicted"/>
<dbReference type="EMBL" id="JBCLUF010000010">
    <property type="protein sequence ID" value="MEY8662042.1"/>
    <property type="molecule type" value="Genomic_DNA"/>
</dbReference>
<sequence>MNRYIAQQVKKIAPDSWFCDLSSVYYPNVHEPFGNNKLAKVIEELKKDVKQTDYISFHPYPLQNINNGMPETLIRDGKIDDLDIPLMYTELGYPLEKSWQGEWNVAQSADKLVRLLLISDAIGIDAMIPYTLRTGQDYSLANSRNKQLELNYIGQAVFDLLDELGDHTFVRQIDTGSHVDFSDDLYVLEYRKGAQLKIAYWTPKETIRQQITWQDYRPELVFETKVKFLNYSDLAKK</sequence>